<gene>
    <name evidence="1" type="ORF">OJ597_11745</name>
</gene>
<accession>A0ABT3ECS5</accession>
<keyword evidence="2" id="KW-1185">Reference proteome</keyword>
<organism evidence="1 2">
    <name type="scientific">Streptococcus anginosus</name>
    <dbReference type="NCBI Taxonomy" id="1328"/>
    <lineage>
        <taxon>Bacteria</taxon>
        <taxon>Bacillati</taxon>
        <taxon>Bacillota</taxon>
        <taxon>Bacilli</taxon>
        <taxon>Lactobacillales</taxon>
        <taxon>Streptococcaceae</taxon>
        <taxon>Streptococcus</taxon>
        <taxon>Streptococcus anginosus group</taxon>
    </lineage>
</organism>
<comment type="caution">
    <text evidence="1">The sequence shown here is derived from an EMBL/GenBank/DDBJ whole genome shotgun (WGS) entry which is preliminary data.</text>
</comment>
<dbReference type="Proteomes" id="UP001526076">
    <property type="component" value="Unassembled WGS sequence"/>
</dbReference>
<dbReference type="RefSeq" id="WP_264351173.1">
    <property type="nucleotide sequence ID" value="NZ_JAPAHU010000096.1"/>
</dbReference>
<reference evidence="1 2" key="1">
    <citation type="submission" date="2022-10" db="EMBL/GenBank/DDBJ databases">
        <title>Comparative genomic study of S. anginosus.</title>
        <authorList>
            <person name="Prasad A."/>
            <person name="Ene A."/>
            <person name="Jablonska S."/>
            <person name="Du J."/>
            <person name="Wolfe A.J."/>
            <person name="Putonti C."/>
        </authorList>
    </citation>
    <scope>NUCLEOTIDE SEQUENCE [LARGE SCALE GENOMIC DNA]</scope>
    <source>
        <strain evidence="1 2">UMB9231</strain>
    </source>
</reference>
<evidence type="ECO:0000313" key="2">
    <source>
        <dbReference type="Proteomes" id="UP001526076"/>
    </source>
</evidence>
<name>A0ABT3ECS5_STRAP</name>
<feature type="non-terminal residue" evidence="1">
    <location>
        <position position="1"/>
    </location>
</feature>
<sequence length="70" mass="8298">DLPNDYRIYQLEEDLAAYQNAPDLGELQAKTAFERGLKKTLSKQKQYEHNKKRMSHIEQELVRLRGEDHV</sequence>
<dbReference type="EMBL" id="JAPAHU010000096">
    <property type="protein sequence ID" value="MCW1043048.1"/>
    <property type="molecule type" value="Genomic_DNA"/>
</dbReference>
<evidence type="ECO:0000313" key="1">
    <source>
        <dbReference type="EMBL" id="MCW1043048.1"/>
    </source>
</evidence>
<proteinExistence type="predicted"/>
<protein>
    <submittedName>
        <fullName evidence="1">Uncharacterized protein</fullName>
    </submittedName>
</protein>